<keyword evidence="2" id="KW-1185">Reference proteome</keyword>
<organism evidence="1 2">
    <name type="scientific">Plakobranchus ocellatus</name>
    <dbReference type="NCBI Taxonomy" id="259542"/>
    <lineage>
        <taxon>Eukaryota</taxon>
        <taxon>Metazoa</taxon>
        <taxon>Spiralia</taxon>
        <taxon>Lophotrochozoa</taxon>
        <taxon>Mollusca</taxon>
        <taxon>Gastropoda</taxon>
        <taxon>Heterobranchia</taxon>
        <taxon>Euthyneura</taxon>
        <taxon>Panpulmonata</taxon>
        <taxon>Sacoglossa</taxon>
        <taxon>Placobranchoidea</taxon>
        <taxon>Plakobranchidae</taxon>
        <taxon>Plakobranchus</taxon>
    </lineage>
</organism>
<gene>
    <name evidence="1" type="ORF">PoB_002538400</name>
</gene>
<dbReference type="AlphaFoldDB" id="A0AAV3ZU61"/>
<comment type="caution">
    <text evidence="1">The sequence shown here is derived from an EMBL/GenBank/DDBJ whole genome shotgun (WGS) entry which is preliminary data.</text>
</comment>
<evidence type="ECO:0000313" key="2">
    <source>
        <dbReference type="Proteomes" id="UP000735302"/>
    </source>
</evidence>
<dbReference type="Proteomes" id="UP000735302">
    <property type="component" value="Unassembled WGS sequence"/>
</dbReference>
<name>A0AAV3ZU61_9GAST</name>
<protein>
    <submittedName>
        <fullName evidence="1">Uncharacterized protein</fullName>
    </submittedName>
</protein>
<dbReference type="EMBL" id="BLXT01002893">
    <property type="protein sequence ID" value="GFN98878.1"/>
    <property type="molecule type" value="Genomic_DNA"/>
</dbReference>
<evidence type="ECO:0000313" key="1">
    <source>
        <dbReference type="EMBL" id="GFN98878.1"/>
    </source>
</evidence>
<proteinExistence type="predicted"/>
<reference evidence="1 2" key="1">
    <citation type="journal article" date="2021" name="Elife">
        <title>Chloroplast acquisition without the gene transfer in kleptoplastic sea slugs, Plakobranchus ocellatus.</title>
        <authorList>
            <person name="Maeda T."/>
            <person name="Takahashi S."/>
            <person name="Yoshida T."/>
            <person name="Shimamura S."/>
            <person name="Takaki Y."/>
            <person name="Nagai Y."/>
            <person name="Toyoda A."/>
            <person name="Suzuki Y."/>
            <person name="Arimoto A."/>
            <person name="Ishii H."/>
            <person name="Satoh N."/>
            <person name="Nishiyama T."/>
            <person name="Hasebe M."/>
            <person name="Maruyama T."/>
            <person name="Minagawa J."/>
            <person name="Obokata J."/>
            <person name="Shigenobu S."/>
        </authorList>
    </citation>
    <scope>NUCLEOTIDE SEQUENCE [LARGE SCALE GENOMIC DNA]</scope>
</reference>
<sequence>MPKMAKVTKLWLCDSDYAVSRMVPTNCEAGHVNSCLQYPFSLIPASQDHMLAAAGATLVDLFLHLAQKLFKVSL</sequence>
<accession>A0AAV3ZU61</accession>